<feature type="compositionally biased region" description="Polar residues" evidence="1">
    <location>
        <begin position="95"/>
        <end position="104"/>
    </location>
</feature>
<name>A0A835MJR4_9MAGN</name>
<feature type="compositionally biased region" description="Polar residues" evidence="1">
    <location>
        <begin position="201"/>
        <end position="211"/>
    </location>
</feature>
<feature type="compositionally biased region" description="Basic and acidic residues" evidence="1">
    <location>
        <begin position="59"/>
        <end position="78"/>
    </location>
</feature>
<dbReference type="PANTHER" id="PTHR31089">
    <property type="entry name" value="CYCLIC DOF FACTOR 2"/>
    <property type="match status" value="1"/>
</dbReference>
<accession>A0A835MJR4</accession>
<dbReference type="EMBL" id="JADFTS010000001">
    <property type="protein sequence ID" value="KAF9626216.1"/>
    <property type="molecule type" value="Genomic_DNA"/>
</dbReference>
<feature type="compositionally biased region" description="Low complexity" evidence="1">
    <location>
        <begin position="295"/>
        <end position="308"/>
    </location>
</feature>
<dbReference type="OrthoDB" id="1927254at2759"/>
<dbReference type="GO" id="GO:0003677">
    <property type="term" value="F:DNA binding"/>
    <property type="evidence" value="ECO:0007669"/>
    <property type="project" value="TreeGrafter"/>
</dbReference>
<feature type="region of interest" description="Disordered" evidence="1">
    <location>
        <begin position="1"/>
        <end position="23"/>
    </location>
</feature>
<evidence type="ECO:0000313" key="3">
    <source>
        <dbReference type="Proteomes" id="UP000631114"/>
    </source>
</evidence>
<organism evidence="2 3">
    <name type="scientific">Coptis chinensis</name>
    <dbReference type="NCBI Taxonomy" id="261450"/>
    <lineage>
        <taxon>Eukaryota</taxon>
        <taxon>Viridiplantae</taxon>
        <taxon>Streptophyta</taxon>
        <taxon>Embryophyta</taxon>
        <taxon>Tracheophyta</taxon>
        <taxon>Spermatophyta</taxon>
        <taxon>Magnoliopsida</taxon>
        <taxon>Ranunculales</taxon>
        <taxon>Ranunculaceae</taxon>
        <taxon>Coptidoideae</taxon>
        <taxon>Coptis</taxon>
    </lineage>
</organism>
<dbReference type="GO" id="GO:0003700">
    <property type="term" value="F:DNA-binding transcription factor activity"/>
    <property type="evidence" value="ECO:0007669"/>
    <property type="project" value="InterPro"/>
</dbReference>
<feature type="region of interest" description="Disordered" evidence="1">
    <location>
        <begin position="176"/>
        <end position="213"/>
    </location>
</feature>
<keyword evidence="3" id="KW-1185">Reference proteome</keyword>
<protein>
    <submittedName>
        <fullName evidence="2">Uncharacterized protein</fullName>
    </submittedName>
</protein>
<feature type="compositionally biased region" description="Basic and acidic residues" evidence="1">
    <location>
        <begin position="106"/>
        <end position="121"/>
    </location>
</feature>
<comment type="caution">
    <text evidence="2">The sequence shown here is derived from an EMBL/GenBank/DDBJ whole genome shotgun (WGS) entry which is preliminary data.</text>
</comment>
<feature type="compositionally biased region" description="Basic and acidic residues" evidence="1">
    <location>
        <begin position="312"/>
        <end position="331"/>
    </location>
</feature>
<sequence length="415" mass="44622">MLGSSSGSSNNSNNSSNSTKDPAIKLFGKTIPLPSNEEIKVSAEYVEECSDDDIDFEEEQLHEKKKDPSGKGYTDIKVKQGSVPLPSEELADPISSVNNENPKTPSVEKEAGSTKGSRAEEEQTLQTARTDTLNGIHHPTVKPNGTILTFGSDTPLCESMASVLNIADKTMRNCSSNGFQKPEEQRNPVSCGGESGDENSNRSCVTGSSSTEEGRMVGLQEPMMQNINGFSPQMPCFPGGPWPYPWNSAQWNTAVPPPSFCPSNYPISFFPAPTYWGCPIPGAWSIPWISPPSSSPNNGAPCSGPNSPLGKHSREGDMLKPGNSEKEDPPKHSGSVGGVWIPKTLRIDDPGEAARSSIWATLGIKNDKSDSFNGGRLFKAFQSKGDEKNHVDENSQVMHANPAAMSRSLNFQESS</sequence>
<evidence type="ECO:0000313" key="2">
    <source>
        <dbReference type="EMBL" id="KAF9626216.1"/>
    </source>
</evidence>
<dbReference type="AlphaFoldDB" id="A0A835MJR4"/>
<feature type="region of interest" description="Disordered" evidence="1">
    <location>
        <begin position="51"/>
        <end position="124"/>
    </location>
</feature>
<feature type="compositionally biased region" description="Low complexity" evidence="1">
    <location>
        <begin position="1"/>
        <end position="18"/>
    </location>
</feature>
<evidence type="ECO:0000256" key="1">
    <source>
        <dbReference type="SAM" id="MobiDB-lite"/>
    </source>
</evidence>
<gene>
    <name evidence="2" type="ORF">IFM89_031343</name>
</gene>
<dbReference type="InterPro" id="IPR045174">
    <property type="entry name" value="Dof"/>
</dbReference>
<reference evidence="2 3" key="1">
    <citation type="submission" date="2020-10" db="EMBL/GenBank/DDBJ databases">
        <title>The Coptis chinensis genome and diversification of protoberbering-type alkaloids.</title>
        <authorList>
            <person name="Wang B."/>
            <person name="Shu S."/>
            <person name="Song C."/>
            <person name="Liu Y."/>
        </authorList>
    </citation>
    <scope>NUCLEOTIDE SEQUENCE [LARGE SCALE GENOMIC DNA]</scope>
    <source>
        <strain evidence="2">HL-2020</strain>
        <tissue evidence="2">Leaf</tissue>
    </source>
</reference>
<dbReference type="PANTHER" id="PTHR31089:SF75">
    <property type="entry name" value="CYCLIC DOF FACTOR 2"/>
    <property type="match status" value="1"/>
</dbReference>
<proteinExistence type="predicted"/>
<feature type="region of interest" description="Disordered" evidence="1">
    <location>
        <begin position="294"/>
        <end position="347"/>
    </location>
</feature>
<dbReference type="Proteomes" id="UP000631114">
    <property type="component" value="Unassembled WGS sequence"/>
</dbReference>